<dbReference type="RefSeq" id="WP_238712303.1">
    <property type="nucleotide sequence ID" value="NZ_JAEPBH010000005.1"/>
</dbReference>
<name>A0A8K0V391_9ENTR</name>
<dbReference type="PANTHER" id="PTHR36846">
    <property type="entry name" value="PROTEIN VIAA"/>
    <property type="match status" value="1"/>
</dbReference>
<comment type="subunit">
    <text evidence="3">Homodimer. Interacts with RavA.</text>
</comment>
<dbReference type="SUPFAM" id="SSF53300">
    <property type="entry name" value="vWA-like"/>
    <property type="match status" value="1"/>
</dbReference>
<sequence>MLSLATLDAIIGISEGQLIEDILLALLAAPQLAIFFEKFPRLKNALLRDMPRWRERLRARLQHTPAPPGLAKEIQEYQNSQQLSGSPFNARLPATLRLLQEVDSPFSVQAQQLIDNNTYFTPALQTLFLQRWRLSLIVQVSALNQQLLENEREKLLAEVQQRLAMSGQLEPVLVENVNAAGRLWDLSAGRLQRGDYQLIVKYGDFLQHQPELQKLAEQLGRSRKAKAVPKKDAPTQTWRRRVREPATTPEQVDGLQHSDDILRLLPPELATLGISELELEFYRRLAEKQLLTYRLHGDAWREKVVERPLAHEDFDEHPRGPFIVCVDTSGSMGGFNEQCAKAFCLALMRIALADNRRCYIMLFSSEVVRYELSGHDGIEQAIRFLSQRFRGGTDIARCLRAVAEKMQGGDWHDADAVIISDFIAQRLPEEVIGQVKTLRRQYNNRFHAVAMSAHGKPGILRIFDHIWRFDTGMRSRLLRRWKR</sequence>
<protein>
    <recommendedName>
        <fullName evidence="3">Regulatory protein ViaA</fullName>
    </recommendedName>
    <alternativeName>
        <fullName evidence="3">VWA interacting with AAA+ ATPase</fullName>
    </alternativeName>
</protein>
<dbReference type="EMBL" id="JAEPBH010000005">
    <property type="protein sequence ID" value="MBK4714299.1"/>
    <property type="molecule type" value="Genomic_DNA"/>
</dbReference>
<evidence type="ECO:0000256" key="2">
    <source>
        <dbReference type="ARBA" id="ARBA00023186"/>
    </source>
</evidence>
<evidence type="ECO:0000313" key="7">
    <source>
        <dbReference type="Proteomes" id="UP000659047"/>
    </source>
</evidence>
<gene>
    <name evidence="3 6" type="primary">viaA</name>
    <name evidence="6" type="ORF">JJB97_02895</name>
</gene>
<dbReference type="Proteomes" id="UP000659047">
    <property type="component" value="Unassembled WGS sequence"/>
</dbReference>
<evidence type="ECO:0000313" key="6">
    <source>
        <dbReference type="EMBL" id="MBK4714299.1"/>
    </source>
</evidence>
<accession>A0A8K0V391</accession>
<comment type="caution">
    <text evidence="6">The sequence shown here is derived from an EMBL/GenBank/DDBJ whole genome shotgun (WGS) entry which is preliminary data.</text>
</comment>
<proteinExistence type="inferred from homology"/>
<feature type="region of interest" description="Disordered" evidence="4">
    <location>
        <begin position="223"/>
        <end position="253"/>
    </location>
</feature>
<comment type="subcellular location">
    <subcellularLocation>
        <location evidence="3">Cytoplasm</location>
    </subcellularLocation>
</comment>
<keyword evidence="7" id="KW-1185">Reference proteome</keyword>
<comment type="function">
    <text evidence="3">Component of the RavA-ViaA chaperone complex, which may act on the membrane to optimize the function of some of the respiratory chains. ViaA stimulates the ATPase activity of RavA.</text>
</comment>
<evidence type="ECO:0000256" key="1">
    <source>
        <dbReference type="ARBA" id="ARBA00022490"/>
    </source>
</evidence>
<keyword evidence="2 3" id="KW-0143">Chaperone</keyword>
<dbReference type="HAMAP" id="MF_01626">
    <property type="entry name" value="ViaA"/>
    <property type="match status" value="1"/>
</dbReference>
<comment type="similarity">
    <text evidence="3">Belongs to the ViaA family.</text>
</comment>
<evidence type="ECO:0000256" key="4">
    <source>
        <dbReference type="SAM" id="MobiDB-lite"/>
    </source>
</evidence>
<dbReference type="Gene3D" id="3.40.50.410">
    <property type="entry name" value="von Willebrand factor, type A domain"/>
    <property type="match status" value="1"/>
</dbReference>
<dbReference type="AlphaFoldDB" id="A0A8K0V391"/>
<feature type="domain" description="VWFA" evidence="5">
    <location>
        <begin position="319"/>
        <end position="483"/>
    </location>
</feature>
<dbReference type="NCBIfam" id="NF008230">
    <property type="entry name" value="PRK10997.1"/>
    <property type="match status" value="1"/>
</dbReference>
<reference evidence="6" key="1">
    <citation type="submission" date="2021-01" db="EMBL/GenBank/DDBJ databases">
        <title>Intestinitalea alba gen. nov., sp. nov., a novel genus of the family Enterobacteriaceae, isolated from the gut of the plastic-eating mealworm Tenebrio molitor L.</title>
        <authorList>
            <person name="Yang Y."/>
        </authorList>
    </citation>
    <scope>NUCLEOTIDE SEQUENCE</scope>
    <source>
        <strain evidence="6">BIT-L3</strain>
    </source>
</reference>
<organism evidence="6 7">
    <name type="scientific">Tenebrionibacter intestinalis</name>
    <dbReference type="NCBI Taxonomy" id="2799638"/>
    <lineage>
        <taxon>Bacteria</taxon>
        <taxon>Pseudomonadati</taxon>
        <taxon>Pseudomonadota</taxon>
        <taxon>Gammaproteobacteria</taxon>
        <taxon>Enterobacterales</taxon>
        <taxon>Enterobacteriaceae</taxon>
        <taxon>Tenebrionibacter/Tenebrionicola group</taxon>
        <taxon>Tenebrionibacter</taxon>
    </lineage>
</organism>
<dbReference type="CDD" id="cd01462">
    <property type="entry name" value="VWA_YIEM_type"/>
    <property type="match status" value="1"/>
</dbReference>
<dbReference type="SMART" id="SM00327">
    <property type="entry name" value="VWA"/>
    <property type="match status" value="1"/>
</dbReference>
<dbReference type="PANTHER" id="PTHR36846:SF1">
    <property type="entry name" value="PROTEIN VIAA"/>
    <property type="match status" value="1"/>
</dbReference>
<keyword evidence="1 3" id="KW-0963">Cytoplasm</keyword>
<dbReference type="GO" id="GO:0005829">
    <property type="term" value="C:cytosol"/>
    <property type="evidence" value="ECO:0007669"/>
    <property type="project" value="TreeGrafter"/>
</dbReference>
<evidence type="ECO:0000259" key="5">
    <source>
        <dbReference type="SMART" id="SM00327"/>
    </source>
</evidence>
<dbReference type="InterPro" id="IPR008912">
    <property type="entry name" value="Uncharacterised_CoxE"/>
</dbReference>
<dbReference type="InterPro" id="IPR002035">
    <property type="entry name" value="VWF_A"/>
</dbReference>
<dbReference type="Pfam" id="PF05762">
    <property type="entry name" value="VWA_CoxE"/>
    <property type="match status" value="1"/>
</dbReference>
<dbReference type="InterPro" id="IPR036465">
    <property type="entry name" value="vWFA_dom_sf"/>
</dbReference>
<dbReference type="InterPro" id="IPR023481">
    <property type="entry name" value="Uncharacterised_ViaA"/>
</dbReference>
<evidence type="ECO:0000256" key="3">
    <source>
        <dbReference type="HAMAP-Rule" id="MF_01626"/>
    </source>
</evidence>